<name>A0A6P6TFE8_COFAR</name>
<evidence type="ECO:0000313" key="4">
    <source>
        <dbReference type="RefSeq" id="XP_027076334.1"/>
    </source>
</evidence>
<dbReference type="RefSeq" id="XP_027076334.1">
    <property type="nucleotide sequence ID" value="XM_027220533.2"/>
</dbReference>
<feature type="domain" description="HMG box" evidence="2">
    <location>
        <begin position="30"/>
        <end position="96"/>
    </location>
</feature>
<dbReference type="Gene3D" id="1.10.30.10">
    <property type="entry name" value="High mobility group box domain"/>
    <property type="match status" value="1"/>
</dbReference>
<dbReference type="SUPFAM" id="SSF47095">
    <property type="entry name" value="HMG-box"/>
    <property type="match status" value="1"/>
</dbReference>
<dbReference type="GO" id="GO:0003677">
    <property type="term" value="F:DNA binding"/>
    <property type="evidence" value="ECO:0007669"/>
    <property type="project" value="UniProtKB-UniRule"/>
</dbReference>
<evidence type="ECO:0000313" key="3">
    <source>
        <dbReference type="Proteomes" id="UP001652660"/>
    </source>
</evidence>
<dbReference type="GO" id="GO:0005634">
    <property type="term" value="C:nucleus"/>
    <property type="evidence" value="ECO:0007669"/>
    <property type="project" value="UniProtKB-UniRule"/>
</dbReference>
<feature type="DNA-binding region" description="HMG box" evidence="1">
    <location>
        <begin position="30"/>
        <end position="96"/>
    </location>
</feature>
<reference evidence="4" key="2">
    <citation type="submission" date="2025-08" db="UniProtKB">
        <authorList>
            <consortium name="RefSeq"/>
        </authorList>
    </citation>
    <scope>IDENTIFICATION</scope>
    <source>
        <tissue evidence="4">Leaves</tissue>
    </source>
</reference>
<gene>
    <name evidence="4" type="primary">LOC113700067</name>
</gene>
<reference evidence="3" key="1">
    <citation type="journal article" date="2025" name="Foods">
        <title>Unveiling the Microbial Signatures of Arabica Coffee Cherries: Insights into Ripeness Specific Diversity, Functional Traits, and Implications for Quality and Safety.</title>
        <authorList>
            <consortium name="RefSeq"/>
            <person name="Tenea G.N."/>
            <person name="Cifuentes V."/>
            <person name="Reyes P."/>
            <person name="Cevallos-Vallejos M."/>
        </authorList>
    </citation>
    <scope>NUCLEOTIDE SEQUENCE [LARGE SCALE GENOMIC DNA]</scope>
</reference>
<dbReference type="GeneID" id="113700067"/>
<keyword evidence="1" id="KW-0539">Nucleus</keyword>
<evidence type="ECO:0000259" key="2">
    <source>
        <dbReference type="PROSITE" id="PS50118"/>
    </source>
</evidence>
<keyword evidence="3" id="KW-1185">Reference proteome</keyword>
<dbReference type="PANTHER" id="PTHR34835">
    <property type="entry name" value="OS07G0283600 PROTEIN-RELATED"/>
    <property type="match status" value="1"/>
</dbReference>
<dbReference type="InterPro" id="IPR036910">
    <property type="entry name" value="HMG_box_dom_sf"/>
</dbReference>
<keyword evidence="1" id="KW-0238">DNA-binding</keyword>
<protein>
    <recommendedName>
        <fullName evidence="2">HMG box domain-containing protein</fullName>
    </recommendedName>
</protein>
<accession>A0A6P6TFE8</accession>
<dbReference type="Proteomes" id="UP001652660">
    <property type="component" value="Chromosome 1e"/>
</dbReference>
<dbReference type="SMART" id="SM00398">
    <property type="entry name" value="HMG"/>
    <property type="match status" value="1"/>
</dbReference>
<evidence type="ECO:0000256" key="1">
    <source>
        <dbReference type="PROSITE-ProRule" id="PRU00267"/>
    </source>
</evidence>
<dbReference type="PROSITE" id="PS50118">
    <property type="entry name" value="HMG_BOX_2"/>
    <property type="match status" value="1"/>
</dbReference>
<sequence>MGRQGTKKMNVTKDKGKQVEELHDNNPVKPVRPPSDFIAYRIDFARKQKTKGNALTMKELNIASRNAWNKLSDEEKLVWKNEADMKKYKELMKIYKESIADTGKSIKSDETKQAYRFRCTPAKFLKLVGRIDGAKIAAIKEIGFGGLLEIQCHILPSIICMWLVNNFNPTHSYIQLEGGRVLPVTSEDIAKPLGIPGEGPVPVKDTRDDGIDSEPHYPRKKKYNWHDIEDELISMEVGDEFKRLFVIFACKCLLAPTTRVEIKANLWESLQSTSEIAKFNWAEFVRVDLCKKLLNMQSNAHKNVGGCILFLLDLPCSKSMD</sequence>
<organism evidence="3 4">
    <name type="scientific">Coffea arabica</name>
    <name type="common">Arabian coffee</name>
    <dbReference type="NCBI Taxonomy" id="13443"/>
    <lineage>
        <taxon>Eukaryota</taxon>
        <taxon>Viridiplantae</taxon>
        <taxon>Streptophyta</taxon>
        <taxon>Embryophyta</taxon>
        <taxon>Tracheophyta</taxon>
        <taxon>Spermatophyta</taxon>
        <taxon>Magnoliopsida</taxon>
        <taxon>eudicotyledons</taxon>
        <taxon>Gunneridae</taxon>
        <taxon>Pentapetalae</taxon>
        <taxon>asterids</taxon>
        <taxon>lamiids</taxon>
        <taxon>Gentianales</taxon>
        <taxon>Rubiaceae</taxon>
        <taxon>Ixoroideae</taxon>
        <taxon>Gardenieae complex</taxon>
        <taxon>Bertiereae - Coffeeae clade</taxon>
        <taxon>Coffeeae</taxon>
        <taxon>Coffea</taxon>
    </lineage>
</organism>
<dbReference type="InterPro" id="IPR009071">
    <property type="entry name" value="HMG_box_dom"/>
</dbReference>
<proteinExistence type="predicted"/>
<dbReference type="AlphaFoldDB" id="A0A6P6TFE8"/>